<keyword evidence="2 7" id="KW-0813">Transport</keyword>
<accession>A0A5N6MGF2</accession>
<gene>
    <name evidence="7" type="primary">atpH</name>
    <name evidence="8" type="ORF">GD627_16225</name>
</gene>
<keyword evidence="5 7" id="KW-0472">Membrane</keyword>
<proteinExistence type="inferred from homology"/>
<evidence type="ECO:0000256" key="7">
    <source>
        <dbReference type="HAMAP-Rule" id="MF_01416"/>
    </source>
</evidence>
<dbReference type="RefSeq" id="WP_152273401.1">
    <property type="nucleotide sequence ID" value="NZ_VTFX01000007.1"/>
</dbReference>
<dbReference type="NCBIfam" id="NF009967">
    <property type="entry name" value="PRK13430.1"/>
    <property type="match status" value="1"/>
</dbReference>
<dbReference type="HAMAP" id="MF_01416">
    <property type="entry name" value="ATP_synth_delta_bact"/>
    <property type="match status" value="1"/>
</dbReference>
<dbReference type="GO" id="GO:0045259">
    <property type="term" value="C:proton-transporting ATP synthase complex"/>
    <property type="evidence" value="ECO:0007669"/>
    <property type="project" value="UniProtKB-KW"/>
</dbReference>
<keyword evidence="7" id="KW-1003">Cell membrane</keyword>
<dbReference type="InterPro" id="IPR000711">
    <property type="entry name" value="ATPase_OSCP/dsu"/>
</dbReference>
<dbReference type="GO" id="GO:0046933">
    <property type="term" value="F:proton-transporting ATP synthase activity, rotational mechanism"/>
    <property type="evidence" value="ECO:0007669"/>
    <property type="project" value="UniProtKB-UniRule"/>
</dbReference>
<dbReference type="Pfam" id="PF00213">
    <property type="entry name" value="OSCP"/>
    <property type="match status" value="1"/>
</dbReference>
<comment type="function">
    <text evidence="7">This protein is part of the stalk that links CF(0) to CF(1). It either transmits conformational changes from CF(0) to CF(1) or is implicated in proton conduction.</text>
</comment>
<keyword evidence="6 7" id="KW-0066">ATP synthesis</keyword>
<evidence type="ECO:0000256" key="2">
    <source>
        <dbReference type="ARBA" id="ARBA00022448"/>
    </source>
</evidence>
<evidence type="ECO:0000256" key="3">
    <source>
        <dbReference type="ARBA" id="ARBA00022781"/>
    </source>
</evidence>
<keyword evidence="4 7" id="KW-0406">Ion transport</keyword>
<evidence type="ECO:0000256" key="6">
    <source>
        <dbReference type="ARBA" id="ARBA00023310"/>
    </source>
</evidence>
<evidence type="ECO:0000313" key="8">
    <source>
        <dbReference type="EMBL" id="KAD3436344.1"/>
    </source>
</evidence>
<evidence type="ECO:0000256" key="4">
    <source>
        <dbReference type="ARBA" id="ARBA00023065"/>
    </source>
</evidence>
<reference evidence="8 9" key="1">
    <citation type="submission" date="2019-08" db="EMBL/GenBank/DDBJ databases">
        <title>Arthrobacter sp. nov., isolated from plateau pika and Tibetan wild ass.</title>
        <authorList>
            <person name="Ge Y."/>
        </authorList>
    </citation>
    <scope>NUCLEOTIDE SEQUENCE [LARGE SCALE GENOMIC DNA]</scope>
    <source>
        <strain evidence="8 9">785</strain>
    </source>
</reference>
<organism evidence="8 9">
    <name type="scientific">Arthrobacter yangruifuii</name>
    <dbReference type="NCBI Taxonomy" id="2606616"/>
    <lineage>
        <taxon>Bacteria</taxon>
        <taxon>Bacillati</taxon>
        <taxon>Actinomycetota</taxon>
        <taxon>Actinomycetes</taxon>
        <taxon>Micrococcales</taxon>
        <taxon>Micrococcaceae</taxon>
        <taxon>Arthrobacter</taxon>
    </lineage>
</organism>
<comment type="function">
    <text evidence="7">F(1)F(0) ATP synthase produces ATP from ADP in the presence of a proton or sodium gradient. F-type ATPases consist of two structural domains, F(1) containing the extramembraneous catalytic core and F(0) containing the membrane proton channel, linked together by a central stalk and a peripheral stalk. During catalysis, ATP synthesis in the catalytic domain of F(1) is coupled via a rotary mechanism of the central stalk subunits to proton translocation.</text>
</comment>
<keyword evidence="3 7" id="KW-0375">Hydrogen ion transport</keyword>
<sequence>MAGISSESLAAAQEKLEAMLPGATLTLAEELFGILGLLDSDAGLLRALTDPAREASAKGALVSTLVGGKVSTDAEQLVASLVESRWRTPRDLGDALETLGATVVSAVAENKGPGLAGLEALESDLFRFNQAVAANHDVQRALQEPQASAQAKAVLAHKLVPGIGAEAKVLITQAVTAPRGLRPAALVARFMELVAGRQQRWIAEVQSSRPLTQEQQKRLQSSLNGLYGRELKINVNVDPAILGGIRVTVGDEVVDSTVATRLTELRRKLAV</sequence>
<dbReference type="AlphaFoldDB" id="A0A5N6MGF2"/>
<comment type="caution">
    <text evidence="8">The sequence shown here is derived from an EMBL/GenBank/DDBJ whole genome shotgun (WGS) entry which is preliminary data.</text>
</comment>
<evidence type="ECO:0000313" key="9">
    <source>
        <dbReference type="Proteomes" id="UP000326852"/>
    </source>
</evidence>
<evidence type="ECO:0000256" key="1">
    <source>
        <dbReference type="ARBA" id="ARBA00004370"/>
    </source>
</evidence>
<dbReference type="EMBL" id="VTFX01000007">
    <property type="protein sequence ID" value="KAD3436344.1"/>
    <property type="molecule type" value="Genomic_DNA"/>
</dbReference>
<dbReference type="PANTHER" id="PTHR11910">
    <property type="entry name" value="ATP SYNTHASE DELTA CHAIN"/>
    <property type="match status" value="1"/>
</dbReference>
<keyword evidence="9" id="KW-1185">Reference proteome</keyword>
<evidence type="ECO:0000256" key="5">
    <source>
        <dbReference type="ARBA" id="ARBA00023136"/>
    </source>
</evidence>
<comment type="similarity">
    <text evidence="7">Belongs to the ATPase delta chain family.</text>
</comment>
<comment type="subcellular location">
    <subcellularLocation>
        <location evidence="7">Cell membrane</location>
        <topology evidence="7">Peripheral membrane protein</topology>
    </subcellularLocation>
    <subcellularLocation>
        <location evidence="1">Membrane</location>
    </subcellularLocation>
</comment>
<protein>
    <recommendedName>
        <fullName evidence="7">ATP synthase subunit delta</fullName>
    </recommendedName>
    <alternativeName>
        <fullName evidence="7">ATP synthase F(1) sector subunit delta</fullName>
    </alternativeName>
    <alternativeName>
        <fullName evidence="7">F-type ATPase subunit delta</fullName>
        <shortName evidence="7">F-ATPase subunit delta</shortName>
    </alternativeName>
</protein>
<keyword evidence="7" id="KW-0139">CF(1)</keyword>
<dbReference type="NCBIfam" id="TIGR01145">
    <property type="entry name" value="ATP_synt_delta"/>
    <property type="match status" value="1"/>
</dbReference>
<dbReference type="Proteomes" id="UP000326852">
    <property type="component" value="Unassembled WGS sequence"/>
</dbReference>
<dbReference type="GO" id="GO:0005886">
    <property type="term" value="C:plasma membrane"/>
    <property type="evidence" value="ECO:0007669"/>
    <property type="project" value="UniProtKB-SubCell"/>
</dbReference>
<name>A0A5N6MGF2_9MICC</name>